<dbReference type="PANTHER" id="PTHR13137">
    <property type="entry name" value="DC11 ACN9 HOMOLOG"/>
    <property type="match status" value="1"/>
</dbReference>
<dbReference type="InParanoid" id="A0A139WFT2"/>
<dbReference type="AlphaFoldDB" id="A0A139WFT2"/>
<dbReference type="PANTHER" id="PTHR13137:SF6">
    <property type="entry name" value="SUCCINATE DEHYDROGENASE ASSEMBLY FACTOR 3, MITOCHONDRIAL"/>
    <property type="match status" value="1"/>
</dbReference>
<dbReference type="STRING" id="7070.A0A139WFT2"/>
<keyword evidence="3" id="KW-0809">Transit peptide</keyword>
<dbReference type="GO" id="GO:0005759">
    <property type="term" value="C:mitochondrial matrix"/>
    <property type="evidence" value="ECO:0007669"/>
    <property type="project" value="UniProtKB-SubCell"/>
</dbReference>
<dbReference type="CDD" id="cd20270">
    <property type="entry name" value="Complex1_LYR_SDHAF3_LYRM10"/>
    <property type="match status" value="1"/>
</dbReference>
<comment type="similarity">
    <text evidence="2 6">Belongs to the complex I LYR family. SDHAF3 subfamily.</text>
</comment>
<dbReference type="EMBL" id="KQ971351">
    <property type="protein sequence ID" value="KYB26786.1"/>
    <property type="molecule type" value="Genomic_DNA"/>
</dbReference>
<dbReference type="FunCoup" id="A0A139WFT2">
    <property type="interactions" value="863"/>
</dbReference>
<organism evidence="7 8">
    <name type="scientific">Tribolium castaneum</name>
    <name type="common">Red flour beetle</name>
    <dbReference type="NCBI Taxonomy" id="7070"/>
    <lineage>
        <taxon>Eukaryota</taxon>
        <taxon>Metazoa</taxon>
        <taxon>Ecdysozoa</taxon>
        <taxon>Arthropoda</taxon>
        <taxon>Hexapoda</taxon>
        <taxon>Insecta</taxon>
        <taxon>Pterygota</taxon>
        <taxon>Neoptera</taxon>
        <taxon>Endopterygota</taxon>
        <taxon>Coleoptera</taxon>
        <taxon>Polyphaga</taxon>
        <taxon>Cucujiformia</taxon>
        <taxon>Tenebrionidae</taxon>
        <taxon>Tenebrionidae incertae sedis</taxon>
        <taxon>Tribolium</taxon>
    </lineage>
</organism>
<dbReference type="OMA" id="WQQTNEN"/>
<accession>A0A139WFT2</accession>
<comment type="subcellular location">
    <subcellularLocation>
        <location evidence="1 6">Mitochondrion matrix</location>
    </subcellularLocation>
</comment>
<evidence type="ECO:0000313" key="7">
    <source>
        <dbReference type="EMBL" id="KYB26786.1"/>
    </source>
</evidence>
<evidence type="ECO:0000256" key="3">
    <source>
        <dbReference type="ARBA" id="ARBA00022946"/>
    </source>
</evidence>
<comment type="function">
    <text evidence="6">Plays an essential role in the assembly of succinate dehydrogenase (SDH), an enzyme complex (also referred to as respiratory complex II) that is a component of both the tricarboxylic acid (TCA) cycle and the mitochondrial electron transport chain, and which couples the oxidation of succinate to fumarate with the reduction of ubiquinone (coenzyme Q) to ubiquinol. Promotes maturation of the iron-sulfur protein subunit of the SDH catalytic dimer, protecting it from the deleterious effects of oxidants. May act together with SDHAF1.</text>
</comment>
<reference evidence="7 8" key="1">
    <citation type="journal article" date="2008" name="Nature">
        <title>The genome of the model beetle and pest Tribolium castaneum.</title>
        <authorList>
            <consortium name="Tribolium Genome Sequencing Consortium"/>
            <person name="Richards S."/>
            <person name="Gibbs R.A."/>
            <person name="Weinstock G.M."/>
            <person name="Brown S.J."/>
            <person name="Denell R."/>
            <person name="Beeman R.W."/>
            <person name="Gibbs R."/>
            <person name="Beeman R.W."/>
            <person name="Brown S.J."/>
            <person name="Bucher G."/>
            <person name="Friedrich M."/>
            <person name="Grimmelikhuijzen C.J."/>
            <person name="Klingler M."/>
            <person name="Lorenzen M."/>
            <person name="Richards S."/>
            <person name="Roth S."/>
            <person name="Schroder R."/>
            <person name="Tautz D."/>
            <person name="Zdobnov E.M."/>
            <person name="Muzny D."/>
            <person name="Gibbs R.A."/>
            <person name="Weinstock G.M."/>
            <person name="Attaway T."/>
            <person name="Bell S."/>
            <person name="Buhay C.J."/>
            <person name="Chandrabose M.N."/>
            <person name="Chavez D."/>
            <person name="Clerk-Blankenburg K.P."/>
            <person name="Cree A."/>
            <person name="Dao M."/>
            <person name="Davis C."/>
            <person name="Chacko J."/>
            <person name="Dinh H."/>
            <person name="Dugan-Rocha S."/>
            <person name="Fowler G."/>
            <person name="Garner T.T."/>
            <person name="Garnes J."/>
            <person name="Gnirke A."/>
            <person name="Hawes A."/>
            <person name="Hernandez J."/>
            <person name="Hines S."/>
            <person name="Holder M."/>
            <person name="Hume J."/>
            <person name="Jhangiani S.N."/>
            <person name="Joshi V."/>
            <person name="Khan Z.M."/>
            <person name="Jackson L."/>
            <person name="Kovar C."/>
            <person name="Kowis A."/>
            <person name="Lee S."/>
            <person name="Lewis L.R."/>
            <person name="Margolis J."/>
            <person name="Morgan M."/>
            <person name="Nazareth L.V."/>
            <person name="Nguyen N."/>
            <person name="Okwuonu G."/>
            <person name="Parker D."/>
            <person name="Richards S."/>
            <person name="Ruiz S.J."/>
            <person name="Santibanez J."/>
            <person name="Savard J."/>
            <person name="Scherer S.E."/>
            <person name="Schneider B."/>
            <person name="Sodergren E."/>
            <person name="Tautz D."/>
            <person name="Vattahil S."/>
            <person name="Villasana D."/>
            <person name="White C.S."/>
            <person name="Wright R."/>
            <person name="Park Y."/>
            <person name="Beeman R.W."/>
            <person name="Lord J."/>
            <person name="Oppert B."/>
            <person name="Lorenzen M."/>
            <person name="Brown S."/>
            <person name="Wang L."/>
            <person name="Savard J."/>
            <person name="Tautz D."/>
            <person name="Richards S."/>
            <person name="Weinstock G."/>
            <person name="Gibbs R.A."/>
            <person name="Liu Y."/>
            <person name="Worley K."/>
            <person name="Weinstock G."/>
            <person name="Elsik C.G."/>
            <person name="Reese J.T."/>
            <person name="Elhaik E."/>
            <person name="Landan G."/>
            <person name="Graur D."/>
            <person name="Arensburger P."/>
            <person name="Atkinson P."/>
            <person name="Beeman R.W."/>
            <person name="Beidler J."/>
            <person name="Brown S.J."/>
            <person name="Demuth J.P."/>
            <person name="Drury D.W."/>
            <person name="Du Y.Z."/>
            <person name="Fujiwara H."/>
            <person name="Lorenzen M."/>
            <person name="Maselli V."/>
            <person name="Osanai M."/>
            <person name="Park Y."/>
            <person name="Robertson H.M."/>
            <person name="Tu Z."/>
            <person name="Wang J.J."/>
            <person name="Wang S."/>
            <person name="Richards S."/>
            <person name="Song H."/>
            <person name="Zhang L."/>
            <person name="Sodergren E."/>
            <person name="Werner D."/>
            <person name="Stanke M."/>
            <person name="Morgenstern B."/>
            <person name="Solovyev V."/>
            <person name="Kosarev P."/>
            <person name="Brown G."/>
            <person name="Chen H.C."/>
            <person name="Ermolaeva O."/>
            <person name="Hlavina W."/>
            <person name="Kapustin Y."/>
            <person name="Kiryutin B."/>
            <person name="Kitts P."/>
            <person name="Maglott D."/>
            <person name="Pruitt K."/>
            <person name="Sapojnikov V."/>
            <person name="Souvorov A."/>
            <person name="Mackey A.J."/>
            <person name="Waterhouse R.M."/>
            <person name="Wyder S."/>
            <person name="Zdobnov E.M."/>
            <person name="Zdobnov E.M."/>
            <person name="Wyder S."/>
            <person name="Kriventseva E.V."/>
            <person name="Kadowaki T."/>
            <person name="Bork P."/>
            <person name="Aranda M."/>
            <person name="Bao R."/>
            <person name="Beermann A."/>
            <person name="Berns N."/>
            <person name="Bolognesi R."/>
            <person name="Bonneton F."/>
            <person name="Bopp D."/>
            <person name="Brown S.J."/>
            <person name="Bucher G."/>
            <person name="Butts T."/>
            <person name="Chaumot A."/>
            <person name="Denell R.E."/>
            <person name="Ferrier D.E."/>
            <person name="Friedrich M."/>
            <person name="Gordon C.M."/>
            <person name="Jindra M."/>
            <person name="Klingler M."/>
            <person name="Lan Q."/>
            <person name="Lattorff H.M."/>
            <person name="Laudet V."/>
            <person name="von Levetsow C."/>
            <person name="Liu Z."/>
            <person name="Lutz R."/>
            <person name="Lynch J.A."/>
            <person name="da Fonseca R.N."/>
            <person name="Posnien N."/>
            <person name="Reuter R."/>
            <person name="Roth S."/>
            <person name="Savard J."/>
            <person name="Schinko J.B."/>
            <person name="Schmitt C."/>
            <person name="Schoppmeier M."/>
            <person name="Schroder R."/>
            <person name="Shippy T.D."/>
            <person name="Simonnet F."/>
            <person name="Marques-Souza H."/>
            <person name="Tautz D."/>
            <person name="Tomoyasu Y."/>
            <person name="Trauner J."/>
            <person name="Van der Zee M."/>
            <person name="Vervoort M."/>
            <person name="Wittkopp N."/>
            <person name="Wimmer E.A."/>
            <person name="Yang X."/>
            <person name="Jones A.K."/>
            <person name="Sattelle D.B."/>
            <person name="Ebert P.R."/>
            <person name="Nelson D."/>
            <person name="Scott J.G."/>
            <person name="Beeman R.W."/>
            <person name="Muthukrishnan S."/>
            <person name="Kramer K.J."/>
            <person name="Arakane Y."/>
            <person name="Beeman R.W."/>
            <person name="Zhu Q."/>
            <person name="Hogenkamp D."/>
            <person name="Dixit R."/>
            <person name="Oppert B."/>
            <person name="Jiang H."/>
            <person name="Zou Z."/>
            <person name="Marshall J."/>
            <person name="Elpidina E."/>
            <person name="Vinokurov K."/>
            <person name="Oppert C."/>
            <person name="Zou Z."/>
            <person name="Evans J."/>
            <person name="Lu Z."/>
            <person name="Zhao P."/>
            <person name="Sumathipala N."/>
            <person name="Altincicek B."/>
            <person name="Vilcinskas A."/>
            <person name="Williams M."/>
            <person name="Hultmark D."/>
            <person name="Hetru C."/>
            <person name="Jiang H."/>
            <person name="Grimmelikhuijzen C.J."/>
            <person name="Hauser F."/>
            <person name="Cazzamali G."/>
            <person name="Williamson M."/>
            <person name="Park Y."/>
            <person name="Li B."/>
            <person name="Tanaka Y."/>
            <person name="Predel R."/>
            <person name="Neupert S."/>
            <person name="Schachtner J."/>
            <person name="Verleyen P."/>
            <person name="Raible F."/>
            <person name="Bork P."/>
            <person name="Friedrich M."/>
            <person name="Walden K.K."/>
            <person name="Robertson H.M."/>
            <person name="Angeli S."/>
            <person name="Foret S."/>
            <person name="Bucher G."/>
            <person name="Schuetz S."/>
            <person name="Maleszka R."/>
            <person name="Wimmer E.A."/>
            <person name="Beeman R.W."/>
            <person name="Lorenzen M."/>
            <person name="Tomoyasu Y."/>
            <person name="Miller S.C."/>
            <person name="Grossmann D."/>
            <person name="Bucher G."/>
        </authorList>
    </citation>
    <scope>NUCLEOTIDE SEQUENCE [LARGE SCALE GENOMIC DNA]</scope>
    <source>
        <strain evidence="7 8">Georgia GA2</strain>
    </source>
</reference>
<dbReference type="OrthoDB" id="278329at2759"/>
<comment type="subunit">
    <text evidence="6">Interacts with the iron-sulfur protein subunit within the SDH catalytic dimer.</text>
</comment>
<keyword evidence="4 6" id="KW-0496">Mitochondrion</keyword>
<reference evidence="7 8" key="2">
    <citation type="journal article" date="2010" name="Nucleic Acids Res.">
        <title>BeetleBase in 2010: revisions to provide comprehensive genomic information for Tribolium castaneum.</title>
        <authorList>
            <person name="Kim H.S."/>
            <person name="Murphy T."/>
            <person name="Xia J."/>
            <person name="Caragea D."/>
            <person name="Park Y."/>
            <person name="Beeman R.W."/>
            <person name="Lorenzen M.D."/>
            <person name="Butcher S."/>
            <person name="Manak J.R."/>
            <person name="Brown S.J."/>
        </authorList>
    </citation>
    <scope>GENOME REANNOTATION</scope>
    <source>
        <strain evidence="7 8">Georgia GA2</strain>
    </source>
</reference>
<name>A0A139WFT2_TRICA</name>
<protein>
    <recommendedName>
        <fullName evidence="6">Succinate dehydrogenase assembly factor 3</fullName>
        <shortName evidence="6">SDH assembly factor 3</shortName>
        <shortName evidence="6">SDHAF3</shortName>
    </recommendedName>
</protein>
<evidence type="ECO:0000313" key="8">
    <source>
        <dbReference type="Proteomes" id="UP000007266"/>
    </source>
</evidence>
<keyword evidence="8" id="KW-1185">Reference proteome</keyword>
<dbReference type="Proteomes" id="UP000007266">
    <property type="component" value="Linkage group 7"/>
</dbReference>
<evidence type="ECO:0000256" key="4">
    <source>
        <dbReference type="ARBA" id="ARBA00023128"/>
    </source>
</evidence>
<dbReference type="KEGG" id="tca:103313524"/>
<dbReference type="GO" id="GO:0034553">
    <property type="term" value="P:mitochondrial respiratory chain complex II assembly"/>
    <property type="evidence" value="ECO:0000318"/>
    <property type="project" value="GO_Central"/>
</dbReference>
<evidence type="ECO:0000256" key="2">
    <source>
        <dbReference type="ARBA" id="ARBA00006020"/>
    </source>
</evidence>
<gene>
    <name evidence="7" type="primary">AUGUSTUS-3.0.2_31179</name>
    <name evidence="7" type="ORF">TcasGA2_TC031179</name>
</gene>
<dbReference type="Pfam" id="PF13233">
    <property type="entry name" value="Complex1_LYR_2"/>
    <property type="match status" value="1"/>
</dbReference>
<dbReference type="GO" id="GO:0005758">
    <property type="term" value="C:mitochondrial intermembrane space"/>
    <property type="evidence" value="ECO:0000318"/>
    <property type="project" value="GO_Central"/>
</dbReference>
<evidence type="ECO:0000256" key="1">
    <source>
        <dbReference type="ARBA" id="ARBA00004305"/>
    </source>
</evidence>
<sequence length="111" mass="12815">MANSHLQRVRILYKTILKLHCGLPNELKVLGTNYVREEFKRHKKCNVQEAEVFMKEWTNYAITLAEQLGLRGPQTGSSLGANLSKSDLEKFKDDQIYQLYELLEAARTSKN</sequence>
<keyword evidence="5 6" id="KW-0143">Chaperone</keyword>
<evidence type="ECO:0000256" key="5">
    <source>
        <dbReference type="ARBA" id="ARBA00023186"/>
    </source>
</evidence>
<proteinExistence type="inferred from homology"/>
<dbReference type="InterPro" id="IPR008381">
    <property type="entry name" value="SDHAF3/Sdh7"/>
</dbReference>
<evidence type="ECO:0000256" key="6">
    <source>
        <dbReference type="RuleBase" id="RU368039"/>
    </source>
</evidence>